<proteinExistence type="predicted"/>
<dbReference type="InterPro" id="IPR036249">
    <property type="entry name" value="Thioredoxin-like_sf"/>
</dbReference>
<protein>
    <submittedName>
        <fullName evidence="1">Bacillithiol system redox-active protein YtxJ</fullName>
    </submittedName>
</protein>
<dbReference type="Pfam" id="PF11009">
    <property type="entry name" value="BrxC"/>
    <property type="match status" value="1"/>
</dbReference>
<name>A0ABW7MTC5_9FLAO</name>
<dbReference type="NCBIfam" id="TIGR04019">
    <property type="entry name" value="B_thiol_YtxJ"/>
    <property type="match status" value="1"/>
</dbReference>
<dbReference type="Proteomes" id="UP001610104">
    <property type="component" value="Unassembled WGS sequence"/>
</dbReference>
<dbReference type="InterPro" id="IPR022551">
    <property type="entry name" value="BrxC"/>
</dbReference>
<keyword evidence="2" id="KW-1185">Reference proteome</keyword>
<dbReference type="Gene3D" id="3.40.30.10">
    <property type="entry name" value="Glutaredoxin"/>
    <property type="match status" value="1"/>
</dbReference>
<dbReference type="RefSeq" id="WP_395439316.1">
    <property type="nucleotide sequence ID" value="NZ_JBAWKC010000006.1"/>
</dbReference>
<organism evidence="1 2">
    <name type="scientific">Gaetbulibacter aquiaggeris</name>
    <dbReference type="NCBI Taxonomy" id="1735373"/>
    <lineage>
        <taxon>Bacteria</taxon>
        <taxon>Pseudomonadati</taxon>
        <taxon>Bacteroidota</taxon>
        <taxon>Flavobacteriia</taxon>
        <taxon>Flavobacteriales</taxon>
        <taxon>Flavobacteriaceae</taxon>
        <taxon>Gaetbulibacter</taxon>
    </lineage>
</organism>
<gene>
    <name evidence="1" type="primary">ytxJ</name>
    <name evidence="1" type="ORF">V8G56_15190</name>
</gene>
<dbReference type="EMBL" id="JBAWKC010000006">
    <property type="protein sequence ID" value="MFH6770094.1"/>
    <property type="molecule type" value="Genomic_DNA"/>
</dbReference>
<sequence length="129" mass="14765">MRLFEKLFNSSSEAVDKKELHWIPLNSINQLDDIKDKSSTKTQIIFKHSSRCGTSRMVLKQFEQDYVFSENSMDLYFLDLIAYRDVSNEIASQFNVVHESPQLLVVKNGVVVAHSSHGSINNINLGQFI</sequence>
<evidence type="ECO:0000313" key="2">
    <source>
        <dbReference type="Proteomes" id="UP001610104"/>
    </source>
</evidence>
<accession>A0ABW7MTC5</accession>
<evidence type="ECO:0000313" key="1">
    <source>
        <dbReference type="EMBL" id="MFH6770094.1"/>
    </source>
</evidence>
<comment type="caution">
    <text evidence="1">The sequence shown here is derived from an EMBL/GenBank/DDBJ whole genome shotgun (WGS) entry which is preliminary data.</text>
</comment>
<reference evidence="1 2" key="1">
    <citation type="submission" date="2024-02" db="EMBL/GenBank/DDBJ databases">
        <title>A Gaetbulibacter species isolated from tidal flats and genomic insights of their niches.</title>
        <authorList>
            <person name="Ye Y."/>
        </authorList>
    </citation>
    <scope>NUCLEOTIDE SEQUENCE [LARGE SCALE GENOMIC DNA]</scope>
    <source>
        <strain evidence="1 2">KEM-8</strain>
    </source>
</reference>
<dbReference type="SUPFAM" id="SSF52833">
    <property type="entry name" value="Thioredoxin-like"/>
    <property type="match status" value="1"/>
</dbReference>